<dbReference type="Proteomes" id="UP000789920">
    <property type="component" value="Unassembled WGS sequence"/>
</dbReference>
<reference evidence="1" key="1">
    <citation type="submission" date="2021-06" db="EMBL/GenBank/DDBJ databases">
        <authorList>
            <person name="Kallberg Y."/>
            <person name="Tangrot J."/>
            <person name="Rosling A."/>
        </authorList>
    </citation>
    <scope>NUCLEOTIDE SEQUENCE</scope>
    <source>
        <strain evidence="1">MA461A</strain>
    </source>
</reference>
<accession>A0ACA9T033</accession>
<evidence type="ECO:0000313" key="1">
    <source>
        <dbReference type="EMBL" id="CAG8852014.1"/>
    </source>
</evidence>
<proteinExistence type="predicted"/>
<evidence type="ECO:0000313" key="2">
    <source>
        <dbReference type="Proteomes" id="UP000789920"/>
    </source>
</evidence>
<comment type="caution">
    <text evidence="1">The sequence shown here is derived from an EMBL/GenBank/DDBJ whole genome shotgun (WGS) entry which is preliminary data.</text>
</comment>
<protein>
    <submittedName>
        <fullName evidence="1">10637_t:CDS:1</fullName>
    </submittedName>
</protein>
<gene>
    <name evidence="1" type="ORF">RPERSI_LOCUS36855</name>
</gene>
<name>A0ACA9T033_9GLOM</name>
<sequence>MNPTFVSVPTPKSTEKPGCDAIIRYKGPTLNTTEKPDGDPVNQCSI</sequence>
<organism evidence="1 2">
    <name type="scientific">Racocetra persica</name>
    <dbReference type="NCBI Taxonomy" id="160502"/>
    <lineage>
        <taxon>Eukaryota</taxon>
        <taxon>Fungi</taxon>
        <taxon>Fungi incertae sedis</taxon>
        <taxon>Mucoromycota</taxon>
        <taxon>Glomeromycotina</taxon>
        <taxon>Glomeromycetes</taxon>
        <taxon>Diversisporales</taxon>
        <taxon>Gigasporaceae</taxon>
        <taxon>Racocetra</taxon>
    </lineage>
</organism>
<dbReference type="EMBL" id="CAJVQC010179482">
    <property type="protein sequence ID" value="CAG8852014.1"/>
    <property type="molecule type" value="Genomic_DNA"/>
</dbReference>
<feature type="non-terminal residue" evidence="1">
    <location>
        <position position="46"/>
    </location>
</feature>
<keyword evidence="2" id="KW-1185">Reference proteome</keyword>